<dbReference type="EMBL" id="JAPDGR010001502">
    <property type="protein sequence ID" value="KAJ2981981.1"/>
    <property type="molecule type" value="Genomic_DNA"/>
</dbReference>
<organism evidence="1 2">
    <name type="scientific">Xylaria curta</name>
    <dbReference type="NCBI Taxonomy" id="42375"/>
    <lineage>
        <taxon>Eukaryota</taxon>
        <taxon>Fungi</taxon>
        <taxon>Dikarya</taxon>
        <taxon>Ascomycota</taxon>
        <taxon>Pezizomycotina</taxon>
        <taxon>Sordariomycetes</taxon>
        <taxon>Xylariomycetidae</taxon>
        <taxon>Xylariales</taxon>
        <taxon>Xylariaceae</taxon>
        <taxon>Xylaria</taxon>
    </lineage>
</organism>
<reference evidence="1" key="1">
    <citation type="submission" date="2022-10" db="EMBL/GenBank/DDBJ databases">
        <title>Genome Sequence of Xylaria curta.</title>
        <authorList>
            <person name="Buettner E."/>
        </authorList>
    </citation>
    <scope>NUCLEOTIDE SEQUENCE</scope>
    <source>
        <strain evidence="1">Babe10</strain>
    </source>
</reference>
<evidence type="ECO:0000313" key="2">
    <source>
        <dbReference type="Proteomes" id="UP001143856"/>
    </source>
</evidence>
<name>A0ACC1NTT8_9PEZI</name>
<comment type="caution">
    <text evidence="1">The sequence shown here is derived from an EMBL/GenBank/DDBJ whole genome shotgun (WGS) entry which is preliminary data.</text>
</comment>
<protein>
    <submittedName>
        <fullName evidence="1">Uncharacterized protein</fullName>
    </submittedName>
</protein>
<gene>
    <name evidence="1" type="ORF">NUW58_g6547</name>
</gene>
<accession>A0ACC1NTT8</accession>
<dbReference type="Proteomes" id="UP001143856">
    <property type="component" value="Unassembled WGS sequence"/>
</dbReference>
<proteinExistence type="predicted"/>
<evidence type="ECO:0000313" key="1">
    <source>
        <dbReference type="EMBL" id="KAJ2981981.1"/>
    </source>
</evidence>
<sequence>MPAPLFILSSLSSTMAQQTPAFPSPAPGQAVVNLPQYPDFHPTVHVPCISDSQREMLRLLHDRPIVFLFYMIEKRAESALRPFQNQDPWIGPTIAAKLLKNKDALAMLLHSIPRAHMRAIVMGTIGWQTWSGHQPPVMLHSNPYKNNGPGTYIATICIDQRRGKGLSGNEYNTLAQMLEDYLQAYQASKLANQHRPQSAQDLLKWARGIDLIYASKRAKSGQTASIHASTVALDPNIHLAQGMSYVGCASRDITSRSSAHKQDSHFESSNYTWWLTMSCLVEMGLSPVVRVNHAIRTWEPDQLPISEILVTILSHSMVEERGFNAWPPGSMPDPGTLHDWDTDLFSVMHYRNFLQTQLAESGEAFAKRSKKLKGLEELKISTSDSQAAILLNLCQTSSASLKFADEDDVRTTLLRRGELVNKAKIADEELEVSMQFFAQITI</sequence>
<keyword evidence="2" id="KW-1185">Reference proteome</keyword>